<dbReference type="NCBIfam" id="TIGR00254">
    <property type="entry name" value="GGDEF"/>
    <property type="match status" value="1"/>
</dbReference>
<accession>A0A4R7K5J6</accession>
<evidence type="ECO:0000259" key="2">
    <source>
        <dbReference type="PROSITE" id="PS50887"/>
    </source>
</evidence>
<evidence type="ECO:0000313" key="3">
    <source>
        <dbReference type="EMBL" id="TDT46059.1"/>
    </source>
</evidence>
<dbReference type="EMBL" id="SOAZ01000038">
    <property type="protein sequence ID" value="TDT46059.1"/>
    <property type="molecule type" value="Genomic_DNA"/>
</dbReference>
<dbReference type="InterPro" id="IPR000160">
    <property type="entry name" value="GGDEF_dom"/>
</dbReference>
<feature type="transmembrane region" description="Helical" evidence="1">
    <location>
        <begin position="169"/>
        <end position="188"/>
    </location>
</feature>
<dbReference type="FunFam" id="3.30.70.270:FF:000001">
    <property type="entry name" value="Diguanylate cyclase domain protein"/>
    <property type="match status" value="1"/>
</dbReference>
<organism evidence="3 4">
    <name type="scientific">Fonticella tunisiensis</name>
    <dbReference type="NCBI Taxonomy" id="1096341"/>
    <lineage>
        <taxon>Bacteria</taxon>
        <taxon>Bacillati</taxon>
        <taxon>Bacillota</taxon>
        <taxon>Clostridia</taxon>
        <taxon>Eubacteriales</taxon>
        <taxon>Clostridiaceae</taxon>
        <taxon>Fonticella</taxon>
    </lineage>
</organism>
<name>A0A4R7K5J6_9CLOT</name>
<keyword evidence="4" id="KW-1185">Reference proteome</keyword>
<gene>
    <name evidence="3" type="ORF">EDD71_13816</name>
</gene>
<dbReference type="RefSeq" id="WP_133629388.1">
    <property type="nucleotide sequence ID" value="NZ_SOAZ01000038.1"/>
</dbReference>
<dbReference type="Proteomes" id="UP000295325">
    <property type="component" value="Unassembled WGS sequence"/>
</dbReference>
<dbReference type="GO" id="GO:1902201">
    <property type="term" value="P:negative regulation of bacterial-type flagellum-dependent cell motility"/>
    <property type="evidence" value="ECO:0007669"/>
    <property type="project" value="TreeGrafter"/>
</dbReference>
<dbReference type="PANTHER" id="PTHR45138">
    <property type="entry name" value="REGULATORY COMPONENTS OF SENSORY TRANSDUCTION SYSTEM"/>
    <property type="match status" value="1"/>
</dbReference>
<feature type="transmembrane region" description="Helical" evidence="1">
    <location>
        <begin position="80"/>
        <end position="103"/>
    </location>
</feature>
<feature type="domain" description="GGDEF" evidence="2">
    <location>
        <begin position="232"/>
        <end position="364"/>
    </location>
</feature>
<dbReference type="Pfam" id="PF00990">
    <property type="entry name" value="GGDEF"/>
    <property type="match status" value="1"/>
</dbReference>
<dbReference type="GO" id="GO:0005886">
    <property type="term" value="C:plasma membrane"/>
    <property type="evidence" value="ECO:0007669"/>
    <property type="project" value="TreeGrafter"/>
</dbReference>
<dbReference type="PANTHER" id="PTHR45138:SF9">
    <property type="entry name" value="DIGUANYLATE CYCLASE DGCM-RELATED"/>
    <property type="match status" value="1"/>
</dbReference>
<protein>
    <submittedName>
        <fullName evidence="3">Diguanylate cyclase</fullName>
    </submittedName>
</protein>
<dbReference type="InterPro" id="IPR029787">
    <property type="entry name" value="Nucleotide_cyclase"/>
</dbReference>
<dbReference type="GO" id="GO:0043709">
    <property type="term" value="P:cell adhesion involved in single-species biofilm formation"/>
    <property type="evidence" value="ECO:0007669"/>
    <property type="project" value="TreeGrafter"/>
</dbReference>
<evidence type="ECO:0000313" key="4">
    <source>
        <dbReference type="Proteomes" id="UP000295325"/>
    </source>
</evidence>
<keyword evidence="1" id="KW-0472">Membrane</keyword>
<dbReference type="InterPro" id="IPR050469">
    <property type="entry name" value="Diguanylate_Cyclase"/>
</dbReference>
<comment type="caution">
    <text evidence="3">The sequence shown here is derived from an EMBL/GenBank/DDBJ whole genome shotgun (WGS) entry which is preliminary data.</text>
</comment>
<reference evidence="3 4" key="1">
    <citation type="submission" date="2019-03" db="EMBL/GenBank/DDBJ databases">
        <title>Genomic Encyclopedia of Type Strains, Phase IV (KMG-IV): sequencing the most valuable type-strain genomes for metagenomic binning, comparative biology and taxonomic classification.</title>
        <authorList>
            <person name="Goeker M."/>
        </authorList>
    </citation>
    <scope>NUCLEOTIDE SEQUENCE [LARGE SCALE GENOMIC DNA]</scope>
    <source>
        <strain evidence="3 4">DSM 24455</strain>
    </source>
</reference>
<feature type="transmembrane region" description="Helical" evidence="1">
    <location>
        <begin position="41"/>
        <end position="59"/>
    </location>
</feature>
<proteinExistence type="predicted"/>
<evidence type="ECO:0000256" key="1">
    <source>
        <dbReference type="SAM" id="Phobius"/>
    </source>
</evidence>
<keyword evidence="1" id="KW-1133">Transmembrane helix</keyword>
<keyword evidence="1" id="KW-0812">Transmembrane</keyword>
<dbReference type="SUPFAM" id="SSF55073">
    <property type="entry name" value="Nucleotide cyclase"/>
    <property type="match status" value="1"/>
</dbReference>
<dbReference type="SMART" id="SM00267">
    <property type="entry name" value="GGDEF"/>
    <property type="match status" value="1"/>
</dbReference>
<dbReference type="OrthoDB" id="9805474at2"/>
<feature type="transmembrane region" description="Helical" evidence="1">
    <location>
        <begin position="7"/>
        <end position="26"/>
    </location>
</feature>
<dbReference type="CDD" id="cd01949">
    <property type="entry name" value="GGDEF"/>
    <property type="match status" value="1"/>
</dbReference>
<dbReference type="InterPro" id="IPR043128">
    <property type="entry name" value="Rev_trsase/Diguanyl_cyclase"/>
</dbReference>
<dbReference type="Gene3D" id="3.30.70.270">
    <property type="match status" value="1"/>
</dbReference>
<feature type="transmembrane region" description="Helical" evidence="1">
    <location>
        <begin position="139"/>
        <end position="157"/>
    </location>
</feature>
<dbReference type="PROSITE" id="PS50887">
    <property type="entry name" value="GGDEF"/>
    <property type="match status" value="1"/>
</dbReference>
<dbReference type="AlphaFoldDB" id="A0A4R7K5J6"/>
<sequence>MQQILETIFINIMILVSFTFIIGQIFENFLLKNSGSTSLTLRTKCLVCFLEALSAIALLHFRFSISKFEIDLRMVPIIQLAMYMGTGPAVVTSILVMIAEIIFYGRNTWTIWVFFGMAMVAIGSGIISDLKLTFSKKCLYIFIYVLLIVNIVTFMALKNMKLFIMVSRYYSITMIISCLFMYIEMIYINKLRDIHKQLKENSIKDYLTGLYNVRFFALMLQDYNKNFKDQKEIFSIIFIDTDHFKDINDNYGHPAGDYIIKQLGMILSANCRKDDVVFRFGGDEFAILLPGCSHDSAVEIAERIRRAVEMHEFILPDGTSIKTTVSIGVATSTDKDMDVGKIINCADAALYKAKSSGKNKVCSI</sequence>
<dbReference type="GO" id="GO:0052621">
    <property type="term" value="F:diguanylate cyclase activity"/>
    <property type="evidence" value="ECO:0007669"/>
    <property type="project" value="TreeGrafter"/>
</dbReference>
<feature type="transmembrane region" description="Helical" evidence="1">
    <location>
        <begin position="109"/>
        <end position="127"/>
    </location>
</feature>